<evidence type="ECO:0000313" key="3">
    <source>
        <dbReference type="Proteomes" id="UP000199437"/>
    </source>
</evidence>
<keyword evidence="1" id="KW-0732">Signal</keyword>
<keyword evidence="3" id="KW-1185">Reference proteome</keyword>
<dbReference type="Proteomes" id="UP000199437">
    <property type="component" value="Unassembled WGS sequence"/>
</dbReference>
<protein>
    <recommendedName>
        <fullName evidence="4">MG2 domain-containing protein</fullName>
    </recommendedName>
</protein>
<feature type="chain" id="PRO_5011577447" description="MG2 domain-containing protein" evidence="1">
    <location>
        <begin position="29"/>
        <end position="738"/>
    </location>
</feature>
<evidence type="ECO:0000256" key="1">
    <source>
        <dbReference type="SAM" id="SignalP"/>
    </source>
</evidence>
<proteinExistence type="predicted"/>
<dbReference type="AlphaFoldDB" id="A0A1I0QXB4"/>
<organism evidence="2 3">
    <name type="scientific">Roseivirga pacifica</name>
    <dbReference type="NCBI Taxonomy" id="1267423"/>
    <lineage>
        <taxon>Bacteria</taxon>
        <taxon>Pseudomonadati</taxon>
        <taxon>Bacteroidota</taxon>
        <taxon>Cytophagia</taxon>
        <taxon>Cytophagales</taxon>
        <taxon>Roseivirgaceae</taxon>
        <taxon>Roseivirga</taxon>
    </lineage>
</organism>
<accession>A0A1I0QXB4</accession>
<reference evidence="3" key="1">
    <citation type="submission" date="2016-10" db="EMBL/GenBank/DDBJ databases">
        <authorList>
            <person name="Varghese N."/>
            <person name="Submissions S."/>
        </authorList>
    </citation>
    <scope>NUCLEOTIDE SEQUENCE [LARGE SCALE GENOMIC DNA]</scope>
    <source>
        <strain evidence="3">CGMCC 1.12402</strain>
    </source>
</reference>
<dbReference type="EMBL" id="FOIR01000002">
    <property type="protein sequence ID" value="SEW31654.1"/>
    <property type="molecule type" value="Genomic_DNA"/>
</dbReference>
<evidence type="ECO:0008006" key="4">
    <source>
        <dbReference type="Google" id="ProtNLM"/>
    </source>
</evidence>
<feature type="signal peptide" evidence="1">
    <location>
        <begin position="1"/>
        <end position="28"/>
    </location>
</feature>
<evidence type="ECO:0000313" key="2">
    <source>
        <dbReference type="EMBL" id="SEW31654.1"/>
    </source>
</evidence>
<dbReference type="STRING" id="1267423.SAMN05216290_2770"/>
<sequence length="738" mass="82688">MEMKIKNTTSNIFLAIALLLVTSIGAMAQTPNVKERVFIDVNAHDLLVGETLQYSTYCISHTTNQVSSLSKYLYVELIGENGVLFQRKHELVNGRANGEFFVPSNIETGQYYLVAYTRWMRNFDDTSKAPLVFINPYKGHFNENLQGVPIQVEFTTASGELIANESNQVTYRISQNNKPVVRGGRVIGGETRIADIQADANGMGTVTFTPQAGTTYQLLLENLDGGFDFYDLPQPTDAGVGLNINHTESQIELEPIGNVQAGKLVIEHQGNLVFERTVQDGFTMKVNRSSLPKAALKVAFLDGSGSKKFETWLINTKLEEQPYGEALTARSAVMLDQTLETGSYSISIRKSFQSQLPQQHAAFSKIDFKAPSAEIYTKLQQAISFHKVDETDLPETIDFLPEYRYQLLQGKVIANSDSAQVADQNIVLSLTGESTLNMATAKTNDNGQFVLEYKTVNRGRTTPAHLVIPDFDNSYTFEVEDNFIQSHNLSFSTVRIDTADLDDIKQRSIISQLDNAYFTPSIDSVAIENTLTPTISNFNTHYEFDDYTRFRTMKEHFVEYIQVAGVRERRGERRFVLYELDERVDLGPNPLVLLDGVPVATDKILDFSPYRIKSLSAMNRRFYLGSLSAEGILSFQTLQGDLGGFEIDSNHLALNLHTPEVKMEQTDFVAPETTRMPDSRIQLLWKPIFEVTSGGPQQIEFSTSDVEGDYEMIIEGFTKEGTPVSIIRKFTVRGNEKG</sequence>
<gene>
    <name evidence="2" type="ORF">SAMN05216290_2770</name>
</gene>
<name>A0A1I0QXB4_9BACT</name>